<comment type="function">
    <text evidence="1 9">The alpha subunit is responsible for the aldol cleavage of indoleglycerol phosphate to indole and glyceraldehyde 3-phosphate.</text>
</comment>
<evidence type="ECO:0000256" key="5">
    <source>
        <dbReference type="ARBA" id="ARBA00022822"/>
    </source>
</evidence>
<dbReference type="PANTHER" id="PTHR43406:SF1">
    <property type="entry name" value="TRYPTOPHAN SYNTHASE ALPHA CHAIN, CHLOROPLASTIC"/>
    <property type="match status" value="1"/>
</dbReference>
<reference evidence="11" key="1">
    <citation type="journal article" date="2014" name="Genome Biol. Evol.">
        <title>Pangenome evidence for extensive interdomain horizontal transfer affecting lineage core and shell genes in uncultured planktonic thaumarchaeota and euryarchaeota.</title>
        <authorList>
            <person name="Deschamps P."/>
            <person name="Zivanovic Y."/>
            <person name="Moreira D."/>
            <person name="Rodriguez-Valera F."/>
            <person name="Lopez-Garcia P."/>
        </authorList>
    </citation>
    <scope>NUCLEOTIDE SEQUENCE</scope>
</reference>
<dbReference type="UniPathway" id="UPA00035">
    <property type="reaction ID" value="UER00044"/>
</dbReference>
<dbReference type="EMBL" id="KF900465">
    <property type="protein sequence ID" value="AIE95959.1"/>
    <property type="molecule type" value="Genomic_DNA"/>
</dbReference>
<dbReference type="GO" id="GO:0005829">
    <property type="term" value="C:cytosol"/>
    <property type="evidence" value="ECO:0007669"/>
    <property type="project" value="TreeGrafter"/>
</dbReference>
<comment type="pathway">
    <text evidence="2 9">Amino-acid biosynthesis; L-tryptophan biosynthesis; L-tryptophan from chorismate: step 5/5.</text>
</comment>
<evidence type="ECO:0000256" key="8">
    <source>
        <dbReference type="ARBA" id="ARBA00049047"/>
    </source>
</evidence>
<keyword evidence="5 9" id="KW-0822">Tryptophan biosynthesis</keyword>
<name>A0A075FXN2_9ARCH</name>
<dbReference type="AlphaFoldDB" id="A0A075FXN2"/>
<dbReference type="Pfam" id="PF00290">
    <property type="entry name" value="Trp_syntA"/>
    <property type="match status" value="1"/>
</dbReference>
<evidence type="ECO:0000256" key="7">
    <source>
        <dbReference type="ARBA" id="ARBA00023239"/>
    </source>
</evidence>
<dbReference type="EC" id="4.2.1.20" evidence="9"/>
<keyword evidence="4 9" id="KW-0028">Amino-acid biosynthesis</keyword>
<comment type="catalytic activity">
    <reaction evidence="8 9">
        <text>(1S,2R)-1-C-(indol-3-yl)glycerol 3-phosphate + L-serine = D-glyceraldehyde 3-phosphate + L-tryptophan + H2O</text>
        <dbReference type="Rhea" id="RHEA:10532"/>
        <dbReference type="ChEBI" id="CHEBI:15377"/>
        <dbReference type="ChEBI" id="CHEBI:33384"/>
        <dbReference type="ChEBI" id="CHEBI:57912"/>
        <dbReference type="ChEBI" id="CHEBI:58866"/>
        <dbReference type="ChEBI" id="CHEBI:59776"/>
        <dbReference type="EC" id="4.2.1.20"/>
    </reaction>
</comment>
<dbReference type="InterPro" id="IPR013785">
    <property type="entry name" value="Aldolase_TIM"/>
</dbReference>
<evidence type="ECO:0000313" key="11">
    <source>
        <dbReference type="EMBL" id="AIE95959.1"/>
    </source>
</evidence>
<dbReference type="PANTHER" id="PTHR43406">
    <property type="entry name" value="TRYPTOPHAN SYNTHASE, ALPHA CHAIN"/>
    <property type="match status" value="1"/>
</dbReference>
<evidence type="ECO:0000256" key="6">
    <source>
        <dbReference type="ARBA" id="ARBA00023141"/>
    </source>
</evidence>
<dbReference type="FunFam" id="3.20.20.70:FF:000037">
    <property type="entry name" value="Tryptophan synthase alpha chain"/>
    <property type="match status" value="1"/>
</dbReference>
<feature type="active site" description="Proton acceptor" evidence="9">
    <location>
        <position position="60"/>
    </location>
</feature>
<proteinExistence type="inferred from homology"/>
<evidence type="ECO:0000256" key="3">
    <source>
        <dbReference type="ARBA" id="ARBA00011270"/>
    </source>
</evidence>
<dbReference type="NCBIfam" id="TIGR00262">
    <property type="entry name" value="trpA"/>
    <property type="match status" value="1"/>
</dbReference>
<gene>
    <name evidence="9 11" type="primary">trpA</name>
</gene>
<keyword evidence="7 9" id="KW-0456">Lyase</keyword>
<evidence type="ECO:0000256" key="4">
    <source>
        <dbReference type="ARBA" id="ARBA00022605"/>
    </source>
</evidence>
<dbReference type="InterPro" id="IPR018204">
    <property type="entry name" value="Trp_synthase_alpha_AS"/>
</dbReference>
<dbReference type="GO" id="GO:0004834">
    <property type="term" value="F:tryptophan synthase activity"/>
    <property type="evidence" value="ECO:0007669"/>
    <property type="project" value="UniProtKB-UniRule"/>
</dbReference>
<sequence length="269" mass="29722">MSKIQDKFKELKSKNEKALISYIMTGFPNENTTLSIVRGLVRGGTDIIELGFPFSDPIADGPVIQNASTVSLNKGAKIEKFFSLVKKIRKETDVPLVLMTYTNVLYTHGYTKFMSRVKSAGIDGLILPDMSIEESKEYLKSAKKNNLDTIFLVSPNTKNDRLKKIARASTGFLYMVAVFGTTGVQTKIHKYTIDAIKNAKKIVGKKIPIGIGFGVSTPDDVKKYVSVGVDAVIVGSANLKIIENTPSSKLQRKIVNYTKKLKKSTKVNY</sequence>
<keyword evidence="6 9" id="KW-0057">Aromatic amino acid biosynthesis</keyword>
<dbReference type="HAMAP" id="MF_00131">
    <property type="entry name" value="Trp_synth_alpha"/>
    <property type="match status" value="1"/>
</dbReference>
<comment type="similarity">
    <text evidence="9 10">Belongs to the TrpA family.</text>
</comment>
<organism evidence="11">
    <name type="scientific">uncultured marine thaumarchaeote AD1000_71_B04</name>
    <dbReference type="NCBI Taxonomy" id="1455936"/>
    <lineage>
        <taxon>Archaea</taxon>
        <taxon>Nitrososphaerota</taxon>
        <taxon>environmental samples</taxon>
    </lineage>
</organism>
<dbReference type="PROSITE" id="PS00167">
    <property type="entry name" value="TRP_SYNTHASE_ALPHA"/>
    <property type="match status" value="1"/>
</dbReference>
<dbReference type="Gene3D" id="3.20.20.70">
    <property type="entry name" value="Aldolase class I"/>
    <property type="match status" value="1"/>
</dbReference>
<comment type="subunit">
    <text evidence="3 9">Tetramer of two alpha and two beta chains.</text>
</comment>
<dbReference type="InterPro" id="IPR011060">
    <property type="entry name" value="RibuloseP-bd_barrel"/>
</dbReference>
<dbReference type="InterPro" id="IPR002028">
    <property type="entry name" value="Trp_synthase_suA"/>
</dbReference>
<evidence type="ECO:0000256" key="9">
    <source>
        <dbReference type="HAMAP-Rule" id="MF_00131"/>
    </source>
</evidence>
<feature type="active site" description="Proton acceptor" evidence="9">
    <location>
        <position position="49"/>
    </location>
</feature>
<dbReference type="SUPFAM" id="SSF51366">
    <property type="entry name" value="Ribulose-phoshate binding barrel"/>
    <property type="match status" value="1"/>
</dbReference>
<evidence type="ECO:0000256" key="2">
    <source>
        <dbReference type="ARBA" id="ARBA00004733"/>
    </source>
</evidence>
<dbReference type="CDD" id="cd04724">
    <property type="entry name" value="Tryptophan_synthase_alpha"/>
    <property type="match status" value="1"/>
</dbReference>
<evidence type="ECO:0000256" key="10">
    <source>
        <dbReference type="RuleBase" id="RU003662"/>
    </source>
</evidence>
<protein>
    <recommendedName>
        <fullName evidence="9">Tryptophan synthase alpha chain</fullName>
        <ecNumber evidence="9">4.2.1.20</ecNumber>
    </recommendedName>
</protein>
<accession>A0A075FXN2</accession>
<evidence type="ECO:0000256" key="1">
    <source>
        <dbReference type="ARBA" id="ARBA00003365"/>
    </source>
</evidence>